<name>A0ABR0MEW0_GOSAR</name>
<proteinExistence type="predicted"/>
<accession>A0ABR0MEW0</accession>
<reference evidence="1 2" key="1">
    <citation type="submission" date="2023-03" db="EMBL/GenBank/DDBJ databases">
        <title>WGS of Gossypium arboreum.</title>
        <authorList>
            <person name="Yu D."/>
        </authorList>
    </citation>
    <scope>NUCLEOTIDE SEQUENCE [LARGE SCALE GENOMIC DNA]</scope>
    <source>
        <tissue evidence="1">Leaf</tissue>
    </source>
</reference>
<evidence type="ECO:0000313" key="1">
    <source>
        <dbReference type="EMBL" id="KAK5770899.1"/>
    </source>
</evidence>
<evidence type="ECO:0000313" key="2">
    <source>
        <dbReference type="Proteomes" id="UP001358586"/>
    </source>
</evidence>
<comment type="caution">
    <text evidence="1">The sequence shown here is derived from an EMBL/GenBank/DDBJ whole genome shotgun (WGS) entry which is preliminary data.</text>
</comment>
<gene>
    <name evidence="1" type="ORF">PVK06_047056</name>
</gene>
<sequence>MTQSFKSLRANYCRWHNVTWQSRSISTSTRITNPEFENLLADQETLAKNMGGANSLCQQEQLEFQAALWTKKKQGQGRESMR</sequence>
<protein>
    <submittedName>
        <fullName evidence="1">Uncharacterized protein</fullName>
    </submittedName>
</protein>
<keyword evidence="2" id="KW-1185">Reference proteome</keyword>
<dbReference type="Proteomes" id="UP001358586">
    <property type="component" value="Chromosome 13"/>
</dbReference>
<dbReference type="EMBL" id="JARKNE010000013">
    <property type="protein sequence ID" value="KAK5770899.1"/>
    <property type="molecule type" value="Genomic_DNA"/>
</dbReference>
<organism evidence="1 2">
    <name type="scientific">Gossypium arboreum</name>
    <name type="common">Tree cotton</name>
    <name type="synonym">Gossypium nanking</name>
    <dbReference type="NCBI Taxonomy" id="29729"/>
    <lineage>
        <taxon>Eukaryota</taxon>
        <taxon>Viridiplantae</taxon>
        <taxon>Streptophyta</taxon>
        <taxon>Embryophyta</taxon>
        <taxon>Tracheophyta</taxon>
        <taxon>Spermatophyta</taxon>
        <taxon>Magnoliopsida</taxon>
        <taxon>eudicotyledons</taxon>
        <taxon>Gunneridae</taxon>
        <taxon>Pentapetalae</taxon>
        <taxon>rosids</taxon>
        <taxon>malvids</taxon>
        <taxon>Malvales</taxon>
        <taxon>Malvaceae</taxon>
        <taxon>Malvoideae</taxon>
        <taxon>Gossypium</taxon>
    </lineage>
</organism>